<dbReference type="FunFam" id="3.30.420.40:FF:000291">
    <property type="entry name" value="Actin, alpha skeletal muscle"/>
    <property type="match status" value="1"/>
</dbReference>
<dbReference type="SMART" id="SM00268">
    <property type="entry name" value="ACTIN"/>
    <property type="match status" value="1"/>
</dbReference>
<dbReference type="PANTHER" id="PTHR11937">
    <property type="entry name" value="ACTIN"/>
    <property type="match status" value="1"/>
</dbReference>
<dbReference type="InterPro" id="IPR020902">
    <property type="entry name" value="Actin/actin-like_CS"/>
</dbReference>
<reference evidence="4" key="1">
    <citation type="submission" date="2025-08" db="UniProtKB">
        <authorList>
            <consortium name="RefSeq"/>
        </authorList>
    </citation>
    <scope>IDENTIFICATION</scope>
</reference>
<dbReference type="RefSeq" id="XP_022096737.1">
    <property type="nucleotide sequence ID" value="XM_022241045.1"/>
</dbReference>
<proteinExistence type="inferred from homology"/>
<dbReference type="PRINTS" id="PR00190">
    <property type="entry name" value="ACTIN"/>
</dbReference>
<dbReference type="KEGG" id="aplc:110982555"/>
<dbReference type="Gene3D" id="3.30.420.40">
    <property type="match status" value="4"/>
</dbReference>
<dbReference type="InterPro" id="IPR043129">
    <property type="entry name" value="ATPase_NBD"/>
</dbReference>
<keyword evidence="3" id="KW-1185">Reference proteome</keyword>
<dbReference type="GeneID" id="110982555"/>
<name>A0A8B7YVL9_ACAPL</name>
<accession>A0A8B7YVL9</accession>
<dbReference type="CDD" id="cd10169">
    <property type="entry name" value="ASKHA_NBD_actin-like"/>
    <property type="match status" value="1"/>
</dbReference>
<dbReference type="AlphaFoldDB" id="A0A8B7YVL9"/>
<evidence type="ECO:0000313" key="3">
    <source>
        <dbReference type="Proteomes" id="UP000694845"/>
    </source>
</evidence>
<evidence type="ECO:0000256" key="2">
    <source>
        <dbReference type="RuleBase" id="RU000487"/>
    </source>
</evidence>
<dbReference type="Gene3D" id="3.90.640.10">
    <property type="entry name" value="Actin, Chain A, domain 4"/>
    <property type="match status" value="2"/>
</dbReference>
<dbReference type="SUPFAM" id="SSF53067">
    <property type="entry name" value="Actin-like ATPase domain"/>
    <property type="match status" value="3"/>
</dbReference>
<gene>
    <name evidence="4" type="primary">LOC110982555</name>
</gene>
<evidence type="ECO:0000256" key="1">
    <source>
        <dbReference type="ARBA" id="ARBA00022990"/>
    </source>
</evidence>
<comment type="similarity">
    <text evidence="2">Belongs to the actin family.</text>
</comment>
<dbReference type="PROSITE" id="PS01132">
    <property type="entry name" value="ACTINS_ACT_LIKE"/>
    <property type="match status" value="1"/>
</dbReference>
<sequence>MSGDNGATSLVIDNGSGTIKAGLAGDEEPKVVFRTVVGKPRDSTLQYAQTHVLDLKDTYFGAEALLKRGILTLKHPIEHGIVTNWDDMEKTWHHTFFNELRVAPEEHPVLLTEAPLNPKANREKMAQIMFETFKAPAIYVAMQPVLSLYASGRTTGLVCESGYRASHAVPVRDGYAVTDAILSVDYGGFNLTSCLLKILTESGFNLNTWLDLDVISGYIERSCYVALDFDQEMQKEMPDVSPEHSYELINGEVITLRNERFRCPEALFQPAFLPYGDSQPGLHQLAHDSIEKCGAEHAKDLYAAVVLAGGSTLFTGFAERLEKELTIMFETFKAPAIYAAMQPVLSLYASGRTTGLVCESGHGASHAVPVCDGYAVTDAILSVDYSGYDLTWYLTKILMESGYNFNTRCKFLHHLLRQNLS</sequence>
<protein>
    <submittedName>
        <fullName evidence="4">Actin-like</fullName>
    </submittedName>
</protein>
<dbReference type="Pfam" id="PF00022">
    <property type="entry name" value="Actin"/>
    <property type="match status" value="2"/>
</dbReference>
<dbReference type="InterPro" id="IPR004000">
    <property type="entry name" value="Actin"/>
</dbReference>
<evidence type="ECO:0000313" key="4">
    <source>
        <dbReference type="RefSeq" id="XP_022096737.1"/>
    </source>
</evidence>
<organism evidence="3 4">
    <name type="scientific">Acanthaster planci</name>
    <name type="common">Crown-of-thorns starfish</name>
    <dbReference type="NCBI Taxonomy" id="133434"/>
    <lineage>
        <taxon>Eukaryota</taxon>
        <taxon>Metazoa</taxon>
        <taxon>Echinodermata</taxon>
        <taxon>Eleutherozoa</taxon>
        <taxon>Asterozoa</taxon>
        <taxon>Asteroidea</taxon>
        <taxon>Valvatacea</taxon>
        <taxon>Valvatida</taxon>
        <taxon>Acanthasteridae</taxon>
        <taxon>Acanthaster</taxon>
    </lineage>
</organism>
<keyword evidence="1" id="KW-0007">Acetylation</keyword>
<dbReference type="Proteomes" id="UP000694845">
    <property type="component" value="Unplaced"/>
</dbReference>